<keyword evidence="4" id="KW-1185">Reference proteome</keyword>
<evidence type="ECO:0000259" key="2">
    <source>
        <dbReference type="SMART" id="SM00331"/>
    </source>
</evidence>
<dbReference type="InterPro" id="IPR036457">
    <property type="entry name" value="PPM-type-like_dom_sf"/>
</dbReference>
<gene>
    <name evidence="3" type="ORF">NBH00_20885</name>
</gene>
<dbReference type="SUPFAM" id="SSF81606">
    <property type="entry name" value="PP2C-like"/>
    <property type="match status" value="1"/>
</dbReference>
<evidence type="ECO:0000256" key="1">
    <source>
        <dbReference type="ARBA" id="ARBA00022801"/>
    </source>
</evidence>
<name>A0ABY5DRT1_9ACTN</name>
<dbReference type="SMART" id="SM00331">
    <property type="entry name" value="PP2C_SIG"/>
    <property type="match status" value="1"/>
</dbReference>
<dbReference type="PANTHER" id="PTHR43156">
    <property type="entry name" value="STAGE II SPORULATION PROTEIN E-RELATED"/>
    <property type="match status" value="1"/>
</dbReference>
<dbReference type="Gene3D" id="3.60.40.10">
    <property type="entry name" value="PPM-type phosphatase domain"/>
    <property type="match status" value="1"/>
</dbReference>
<dbReference type="InterPro" id="IPR052016">
    <property type="entry name" value="Bact_Sigma-Reg"/>
</dbReference>
<dbReference type="Proteomes" id="UP001056035">
    <property type="component" value="Chromosome"/>
</dbReference>
<dbReference type="PANTHER" id="PTHR43156:SF2">
    <property type="entry name" value="STAGE II SPORULATION PROTEIN E"/>
    <property type="match status" value="1"/>
</dbReference>
<keyword evidence="1" id="KW-0378">Hydrolase</keyword>
<evidence type="ECO:0000313" key="4">
    <source>
        <dbReference type="Proteomes" id="UP001056035"/>
    </source>
</evidence>
<reference evidence="3 4" key="1">
    <citation type="submission" date="2022-06" db="EMBL/GenBank/DDBJ databases">
        <title>Paraconexibacter antarcticus.</title>
        <authorList>
            <person name="Kim C.S."/>
        </authorList>
    </citation>
    <scope>NUCLEOTIDE SEQUENCE [LARGE SCALE GENOMIC DNA]</scope>
    <source>
        <strain evidence="3 4">02-257</strain>
    </source>
</reference>
<protein>
    <submittedName>
        <fullName evidence="3">Serine/threonine-protein phosphatase</fullName>
    </submittedName>
</protein>
<evidence type="ECO:0000313" key="3">
    <source>
        <dbReference type="EMBL" id="UTI63787.1"/>
    </source>
</evidence>
<accession>A0ABY5DRT1</accession>
<dbReference type="InterPro" id="IPR001932">
    <property type="entry name" value="PPM-type_phosphatase-like_dom"/>
</dbReference>
<dbReference type="Pfam" id="PF07228">
    <property type="entry name" value="SpoIIE"/>
    <property type="match status" value="1"/>
</dbReference>
<proteinExistence type="predicted"/>
<sequence length="407" mass="42591">MTPPPALPLDLGALLDAVETAPPVAAAEVVGRVLAETMGAREVSFLIADYSGRSLIRLSHLGRDAAGRAGRERSDAVSLVGTPHGSALLAQEVQVVRDRGVSRLYAPVTSRGEAVGVLEVTVDGVPRAEELAGVATAAHALAYVIIANRRFTDLFEWGQRSVPLSLEAEIQHRLLPGAYTCEGGQFTLAGWLEPAGDVGGDTFDFSVERDTLHLSMTDAMGHTLNAALLATVLVGALRNARRRGVDLGEQTRRAHAALTAYAADGAFVTGQVARVDLASGVLAIVNAGHPAPILIRGGVPTAVPLSVDPPFGVPSARAHVVQELRLEPGDRLVFLTDGMLERNAASIDAASILAGSRHLHPREAVQQLVQHVVTACGGDLRDDATVLCVDWHGGPTATRDAAEGADR</sequence>
<dbReference type="EMBL" id="CP098502">
    <property type="protein sequence ID" value="UTI63787.1"/>
    <property type="molecule type" value="Genomic_DNA"/>
</dbReference>
<feature type="domain" description="PPM-type phosphatase" evidence="2">
    <location>
        <begin position="183"/>
        <end position="391"/>
    </location>
</feature>
<organism evidence="3 4">
    <name type="scientific">Paraconexibacter antarcticus</name>
    <dbReference type="NCBI Taxonomy" id="2949664"/>
    <lineage>
        <taxon>Bacteria</taxon>
        <taxon>Bacillati</taxon>
        <taxon>Actinomycetota</taxon>
        <taxon>Thermoleophilia</taxon>
        <taxon>Solirubrobacterales</taxon>
        <taxon>Paraconexibacteraceae</taxon>
        <taxon>Paraconexibacter</taxon>
    </lineage>
</organism>
<dbReference type="RefSeq" id="WP_254570508.1">
    <property type="nucleotide sequence ID" value="NZ_CP098502.1"/>
</dbReference>